<dbReference type="PANTHER" id="PTHR30337:SF0">
    <property type="entry name" value="NUCLEASE SBCCD SUBUNIT D"/>
    <property type="match status" value="1"/>
</dbReference>
<sequence length="469" mass="54749">MKWLHLSDLHYLYKNYETDVMRDSFITYLDETFSGTIDILFITGDFAHRGSDYTEDLFIFLESILKSLGIEKSSVFIVPGNHDVKRDEIAELIIDSIINNENARKKINELGEKPFRSLYSGQKAFIEFYEKFLEREYPKDDLHFFINHKDVNILHINTCLVAGADDVEGKILVGLDKLYATLKKLDKSKITFALGHHTLNCLHKDEIETFKNRLSDSCIDFYLCGHVHKTNLGAVLDNFNATYVFTCGANVVDEYSDPVFIEGEFDITSTTAKVKYHKWHQENEFWYIDNSLDRRLRNGYFEFGIDKLKKKTKSLNKKSNHLNENKFKSFLIKFIEILDGEKPATGKFVKKDVNDKFTNMLCSKSFQIDFDKQSIYFPIINEIYNTSAFVSFEGKDLISSLISRVYRRNWKKCEDGDDVFDRILQTVVEEYINETELSLIEIEKYISILIYWGIHECDIYNETIKKGVS</sequence>
<dbReference type="InterPro" id="IPR029052">
    <property type="entry name" value="Metallo-depent_PP-like"/>
</dbReference>
<proteinExistence type="predicted"/>
<dbReference type="Proteomes" id="UP001174229">
    <property type="component" value="Unassembled WGS sequence"/>
</dbReference>
<dbReference type="GO" id="GO:0016787">
    <property type="term" value="F:hydrolase activity"/>
    <property type="evidence" value="ECO:0007669"/>
    <property type="project" value="InterPro"/>
</dbReference>
<evidence type="ECO:0000259" key="1">
    <source>
        <dbReference type="Pfam" id="PF00149"/>
    </source>
</evidence>
<dbReference type="Gene3D" id="3.60.21.10">
    <property type="match status" value="1"/>
</dbReference>
<protein>
    <submittedName>
        <fullName evidence="2">Metallophosphoesterase</fullName>
    </submittedName>
</protein>
<accession>A0AAW6YNK4</accession>
<dbReference type="AlphaFoldDB" id="A0AAW6YNK4"/>
<name>A0AAW6YNK4_9BACI</name>
<dbReference type="RefSeq" id="WP_000871568.1">
    <property type="nucleotide sequence ID" value="NZ_CP099450.1"/>
</dbReference>
<evidence type="ECO:0000313" key="2">
    <source>
        <dbReference type="EMBL" id="MDK7391698.1"/>
    </source>
</evidence>
<dbReference type="InterPro" id="IPR004843">
    <property type="entry name" value="Calcineurin-like_PHP"/>
</dbReference>
<gene>
    <name evidence="2" type="ORF">OWO78_09600</name>
</gene>
<evidence type="ECO:0000313" key="3">
    <source>
        <dbReference type="Proteomes" id="UP001174229"/>
    </source>
</evidence>
<feature type="domain" description="Calcineurin-like phosphoesterase" evidence="1">
    <location>
        <begin position="1"/>
        <end position="229"/>
    </location>
</feature>
<dbReference type="InterPro" id="IPR050535">
    <property type="entry name" value="DNA_Repair-Maintenance_Comp"/>
</dbReference>
<dbReference type="SUPFAM" id="SSF56300">
    <property type="entry name" value="Metallo-dependent phosphatases"/>
    <property type="match status" value="1"/>
</dbReference>
<dbReference type="Pfam" id="PF00149">
    <property type="entry name" value="Metallophos"/>
    <property type="match status" value="1"/>
</dbReference>
<comment type="caution">
    <text evidence="2">The sequence shown here is derived from an EMBL/GenBank/DDBJ whole genome shotgun (WGS) entry which is preliminary data.</text>
</comment>
<organism evidence="2 3">
    <name type="scientific">Bacillus pacificus</name>
    <dbReference type="NCBI Taxonomy" id="2026187"/>
    <lineage>
        <taxon>Bacteria</taxon>
        <taxon>Bacillati</taxon>
        <taxon>Bacillota</taxon>
        <taxon>Bacilli</taxon>
        <taxon>Bacillales</taxon>
        <taxon>Bacillaceae</taxon>
        <taxon>Bacillus</taxon>
        <taxon>Bacillus cereus group</taxon>
    </lineage>
</organism>
<dbReference type="EMBL" id="JAPNPE010000002">
    <property type="protein sequence ID" value="MDK7391698.1"/>
    <property type="molecule type" value="Genomic_DNA"/>
</dbReference>
<reference evidence="2" key="1">
    <citation type="submission" date="2022-11" db="EMBL/GenBank/DDBJ databases">
        <title>WGS-based characterization of Bacillus cereus isolated from food &amp; feed additives.</title>
        <authorList>
            <person name="Bogaerts B."/>
            <person name="Fraiture M.-A."/>
            <person name="Roosens N.H.C."/>
            <person name="De Keersmaecker S.C.J."/>
            <person name="Vanneste K."/>
        </authorList>
    </citation>
    <scope>NUCLEOTIDE SEQUENCE</scope>
    <source>
        <strain evidence="2">74.2</strain>
    </source>
</reference>
<dbReference type="PANTHER" id="PTHR30337">
    <property type="entry name" value="COMPONENT OF ATP-DEPENDENT DSDNA EXONUCLEASE"/>
    <property type="match status" value="1"/>
</dbReference>